<keyword evidence="1" id="KW-0812">Transmembrane</keyword>
<feature type="transmembrane region" description="Helical" evidence="1">
    <location>
        <begin position="112"/>
        <end position="129"/>
    </location>
</feature>
<dbReference type="OrthoDB" id="2544968at2"/>
<proteinExistence type="predicted"/>
<feature type="transmembrane region" description="Helical" evidence="1">
    <location>
        <begin position="265"/>
        <end position="284"/>
    </location>
</feature>
<gene>
    <name evidence="2" type="ORF">DFP97_12290</name>
</gene>
<reference evidence="2 3" key="1">
    <citation type="submission" date="2018-07" db="EMBL/GenBank/DDBJ databases">
        <title>Genomic Encyclopedia of Type Strains, Phase III (KMG-III): the genomes of soil and plant-associated and newly described type strains.</title>
        <authorList>
            <person name="Whitman W."/>
        </authorList>
    </citation>
    <scope>NUCLEOTIDE SEQUENCE [LARGE SCALE GENOMIC DNA]</scope>
    <source>
        <strain evidence="2 3">CECT 7506</strain>
    </source>
</reference>
<feature type="transmembrane region" description="Helical" evidence="1">
    <location>
        <begin position="304"/>
        <end position="323"/>
    </location>
</feature>
<evidence type="ECO:0000256" key="1">
    <source>
        <dbReference type="SAM" id="Phobius"/>
    </source>
</evidence>
<dbReference type="AlphaFoldDB" id="A0A368VJW9"/>
<evidence type="ECO:0008006" key="4">
    <source>
        <dbReference type="Google" id="ProtNLM"/>
    </source>
</evidence>
<evidence type="ECO:0000313" key="3">
    <source>
        <dbReference type="Proteomes" id="UP000252415"/>
    </source>
</evidence>
<dbReference type="Proteomes" id="UP000252415">
    <property type="component" value="Unassembled WGS sequence"/>
</dbReference>
<organism evidence="2 3">
    <name type="scientific">Paenibacillus prosopidis</name>
    <dbReference type="NCBI Taxonomy" id="630520"/>
    <lineage>
        <taxon>Bacteria</taxon>
        <taxon>Bacillati</taxon>
        <taxon>Bacillota</taxon>
        <taxon>Bacilli</taxon>
        <taxon>Bacillales</taxon>
        <taxon>Paenibacillaceae</taxon>
        <taxon>Paenibacillus</taxon>
    </lineage>
</organism>
<dbReference type="EMBL" id="QPJD01000022">
    <property type="protein sequence ID" value="RCW41654.1"/>
    <property type="molecule type" value="Genomic_DNA"/>
</dbReference>
<keyword evidence="1" id="KW-1133">Transmembrane helix</keyword>
<accession>A0A368VJW9</accession>
<keyword evidence="3" id="KW-1185">Reference proteome</keyword>
<comment type="caution">
    <text evidence="2">The sequence shown here is derived from an EMBL/GenBank/DDBJ whole genome shotgun (WGS) entry which is preliminary data.</text>
</comment>
<sequence length="329" mass="37763">MIFILLKGLIYLGSTIITSYAVYLILKGALTSLNKKIEVENRMKKNAMERKNVHLGIVKDVTFLENIYRDLDNMLMITKKNYQKTSSVQNFVIYHLVMFGILSIFIGGLSHSYLFGGALAVLFVYGNFMRYRVKLRKLRIDRGYQLAELTGAIASTYNSSLQPQMKITLREVVKENPDSPFKKQLQEIIRIDQNYVNPEELMIGIDSFVYSINTSFARELGFTIYKALTTKEFVGDTLTRIDAKIHQNILDIKNETAEKTDVKNLSWFHLIAFPGTFLILALFLNITDESILHYQFQTAQGRAGFLLSVLFIGMARVVASWFLRQPNDY</sequence>
<evidence type="ECO:0000313" key="2">
    <source>
        <dbReference type="EMBL" id="RCW41654.1"/>
    </source>
</evidence>
<name>A0A368VJW9_9BACL</name>
<protein>
    <recommendedName>
        <fullName evidence="4">Flp pilus assembly protein TadB</fullName>
    </recommendedName>
</protein>
<keyword evidence="1" id="KW-0472">Membrane</keyword>
<feature type="transmembrane region" description="Helical" evidence="1">
    <location>
        <begin position="88"/>
        <end position="106"/>
    </location>
</feature>
<dbReference type="RefSeq" id="WP_114383750.1">
    <property type="nucleotide sequence ID" value="NZ_QPJD01000022.1"/>
</dbReference>
<feature type="transmembrane region" description="Helical" evidence="1">
    <location>
        <begin position="6"/>
        <end position="26"/>
    </location>
</feature>